<dbReference type="GO" id="GO:0046872">
    <property type="term" value="F:metal ion binding"/>
    <property type="evidence" value="ECO:0007669"/>
    <property type="project" value="UniProtKB-KW"/>
</dbReference>
<dbReference type="PANTHER" id="PTHR33254">
    <property type="entry name" value="4-HYDROXY-4-METHYL-2-OXOGLUTARATE ALDOLASE 3-RELATED"/>
    <property type="match status" value="1"/>
</dbReference>
<keyword evidence="6" id="KW-0808">Transferase</keyword>
<dbReference type="EMBL" id="CP011807">
    <property type="protein sequence ID" value="AKM31714.1"/>
    <property type="molecule type" value="Genomic_DNA"/>
</dbReference>
<dbReference type="PANTHER" id="PTHR33254:SF4">
    <property type="entry name" value="4-HYDROXY-4-METHYL-2-OXOGLUTARATE ALDOLASE 3-RELATED"/>
    <property type="match status" value="1"/>
</dbReference>
<keyword evidence="5" id="KW-0460">Magnesium</keyword>
<dbReference type="GO" id="GO:0008168">
    <property type="term" value="F:methyltransferase activity"/>
    <property type="evidence" value="ECO:0007669"/>
    <property type="project" value="UniProtKB-KW"/>
</dbReference>
<dbReference type="OrthoDB" id="943692at2"/>
<dbReference type="AlphaFoldDB" id="A0A0H3WU24"/>
<evidence type="ECO:0000256" key="2">
    <source>
        <dbReference type="ARBA" id="ARBA00016549"/>
    </source>
</evidence>
<evidence type="ECO:0000256" key="4">
    <source>
        <dbReference type="ARBA" id="ARBA00030169"/>
    </source>
</evidence>
<comment type="cofactor">
    <cofactor evidence="1">
        <name>a divalent metal cation</name>
        <dbReference type="ChEBI" id="CHEBI:60240"/>
    </cofactor>
</comment>
<evidence type="ECO:0000313" key="6">
    <source>
        <dbReference type="EMBL" id="AKM31714.1"/>
    </source>
</evidence>
<evidence type="ECO:0000256" key="5">
    <source>
        <dbReference type="PIRSR" id="PIRSR605493-1"/>
    </source>
</evidence>
<dbReference type="Pfam" id="PF03737">
    <property type="entry name" value="RraA-like"/>
    <property type="match status" value="1"/>
</dbReference>
<evidence type="ECO:0000313" key="7">
    <source>
        <dbReference type="Proteomes" id="UP000035651"/>
    </source>
</evidence>
<reference evidence="6" key="1">
    <citation type="submission" date="2016-06" db="EMBL/GenBank/DDBJ databases">
        <title>Complete Genome Sequence of Pandoraea faecigallinarum DSM-23572.</title>
        <authorList>
            <person name="Yong D."/>
            <person name="Ee R."/>
            <person name="Lim Y.-L."/>
            <person name="Yin W.-F."/>
            <person name="Chan K.-G."/>
        </authorList>
    </citation>
    <scope>NUCLEOTIDE SEQUENCE</scope>
    <source>
        <strain evidence="6">DSM 23572</strain>
    </source>
</reference>
<dbReference type="InterPro" id="IPR036704">
    <property type="entry name" value="RraA/RraA-like_sf"/>
</dbReference>
<dbReference type="Proteomes" id="UP000035651">
    <property type="component" value="Chromosome"/>
</dbReference>
<dbReference type="STRING" id="656179.AB870_18715"/>
<proteinExistence type="predicted"/>
<organism evidence="6 7">
    <name type="scientific">Pandoraea faecigallinarum</name>
    <dbReference type="NCBI Taxonomy" id="656179"/>
    <lineage>
        <taxon>Bacteria</taxon>
        <taxon>Pseudomonadati</taxon>
        <taxon>Pseudomonadota</taxon>
        <taxon>Betaproteobacteria</taxon>
        <taxon>Burkholderiales</taxon>
        <taxon>Burkholderiaceae</taxon>
        <taxon>Pandoraea</taxon>
    </lineage>
</organism>
<sequence length="226" mass="23411">MNTSAHTVSRLRKLDACAVSDAPDKLGLRSTVSHLPQRSGSRRIAGRAITVKLIAAADAPPVTGTPRHLGTTAVMLAGADDVIVIEQHTGLDAGSWGGILSLAAVQRGVAGVVADGPVRDIDEARDYDLPVFCRELTARTARARVAEAGTNIPIEVEGFAVAPGDFVIADNSGVVFVGAADIDRVLDAAEQIAAREAAMAKALLAGQPVTEVMGANYEHMLRDSAA</sequence>
<dbReference type="SUPFAM" id="SSF89562">
    <property type="entry name" value="RraA-like"/>
    <property type="match status" value="1"/>
</dbReference>
<dbReference type="PATRIC" id="fig|656179.3.peg.3986"/>
<comment type="cofactor">
    <cofactor evidence="5">
        <name>Mg(2+)</name>
        <dbReference type="ChEBI" id="CHEBI:18420"/>
    </cofactor>
</comment>
<keyword evidence="5" id="KW-0479">Metal-binding</keyword>
<evidence type="ECO:0000256" key="1">
    <source>
        <dbReference type="ARBA" id="ARBA00001968"/>
    </source>
</evidence>
<dbReference type="RefSeq" id="WP_047907488.1">
    <property type="nucleotide sequence ID" value="NZ_CP011807.3"/>
</dbReference>
<gene>
    <name evidence="6" type="ORF">AB870_18715</name>
</gene>
<protein>
    <recommendedName>
        <fullName evidence="2">Putative 4-hydroxy-4-methyl-2-oxoglutarate aldolase</fullName>
    </recommendedName>
    <alternativeName>
        <fullName evidence="3">Regulator of ribonuclease activity homolog</fullName>
    </alternativeName>
    <alternativeName>
        <fullName evidence="4">RraA-like protein</fullName>
    </alternativeName>
</protein>
<evidence type="ECO:0000256" key="3">
    <source>
        <dbReference type="ARBA" id="ARBA00029596"/>
    </source>
</evidence>
<feature type="binding site" evidence="5">
    <location>
        <position position="120"/>
    </location>
    <ligand>
        <name>Mg(2+)</name>
        <dbReference type="ChEBI" id="CHEBI:18420"/>
    </ligand>
</feature>
<dbReference type="InterPro" id="IPR005493">
    <property type="entry name" value="RraA/RraA-like"/>
</dbReference>
<accession>A0A0H3WU24</accession>
<feature type="binding site" evidence="5">
    <location>
        <begin position="97"/>
        <end position="100"/>
    </location>
    <ligand>
        <name>substrate</name>
    </ligand>
</feature>
<name>A0A0H3WU24_9BURK</name>
<dbReference type="Gene3D" id="3.50.30.40">
    <property type="entry name" value="Ribonuclease E inhibitor RraA/RraA-like"/>
    <property type="match status" value="1"/>
</dbReference>
<dbReference type="GO" id="GO:0032259">
    <property type="term" value="P:methylation"/>
    <property type="evidence" value="ECO:0007669"/>
    <property type="project" value="UniProtKB-KW"/>
</dbReference>
<dbReference type="KEGG" id="pfg:AB870_18715"/>
<keyword evidence="6" id="KW-0489">Methyltransferase</keyword>
<dbReference type="CDD" id="cd16841">
    <property type="entry name" value="RraA_family"/>
    <property type="match status" value="1"/>
</dbReference>
<keyword evidence="7" id="KW-1185">Reference proteome</keyword>
<feature type="binding site" evidence="5">
    <location>
        <position position="119"/>
    </location>
    <ligand>
        <name>substrate</name>
    </ligand>
</feature>